<sequence length="245" mass="27166">MSHIQVRDDQGVRIISFNRPEKRNAFNLEMYQQFTEYLIQGEADNDIRAFMFHGTENCFTSGNDIADFLKSGELVEEHPTVKFLFCLLDLKKPVVAAVTGAAVGIGTTLLLHCDLVYADNSAKFQMPFVSLALVPEAASSLLLPLIVGQQKAAELILLGEAFNATTAAELNIINKVVDDADLLSFSLAQAKKLAAQPPQSLQASKQLLRHNQAQVKAQMKLELVQFSKRLQSDEAKQRFQAFLQK</sequence>
<dbReference type="PANTHER" id="PTHR43684">
    <property type="match status" value="1"/>
</dbReference>
<comment type="subcellular location">
    <subcellularLocation>
        <location evidence="1">Peroxisome</location>
    </subcellularLocation>
</comment>
<dbReference type="EC" id="4.2.1.17" evidence="5"/>
<dbReference type="AlphaFoldDB" id="A0A3N4E8N9"/>
<reference evidence="7" key="2">
    <citation type="submission" date="2018-11" db="EMBL/GenBank/DDBJ databases">
        <title>Shewanella sp. R106.</title>
        <authorList>
            <person name="Hwang Y.J."/>
            <person name="Hwang C.Y."/>
        </authorList>
    </citation>
    <scope>NUCLEOTIDE SEQUENCE [LARGE SCALE GENOMIC DNA]</scope>
    <source>
        <strain evidence="7">R106</strain>
    </source>
</reference>
<evidence type="ECO:0000256" key="3">
    <source>
        <dbReference type="ARBA" id="ARBA00023235"/>
    </source>
</evidence>
<dbReference type="InterPro" id="IPR029045">
    <property type="entry name" value="ClpP/crotonase-like_dom_sf"/>
</dbReference>
<dbReference type="InterPro" id="IPR051053">
    <property type="entry name" value="ECH/Chromodomain_protein"/>
</dbReference>
<dbReference type="RefSeq" id="WP_101034134.1">
    <property type="nucleotide sequence ID" value="NZ_CP034073.1"/>
</dbReference>
<evidence type="ECO:0000256" key="2">
    <source>
        <dbReference type="ARBA" id="ARBA00023140"/>
    </source>
</evidence>
<name>A0A3N4E8N9_9GAMM</name>
<evidence type="ECO:0000313" key="4">
    <source>
        <dbReference type="EMBL" id="AZG34900.1"/>
    </source>
</evidence>
<dbReference type="CDD" id="cd06558">
    <property type="entry name" value="crotonase-like"/>
    <property type="match status" value="1"/>
</dbReference>
<dbReference type="Gene3D" id="3.90.226.10">
    <property type="entry name" value="2-enoyl-CoA Hydratase, Chain A, domain 1"/>
    <property type="match status" value="1"/>
</dbReference>
<proteinExistence type="predicted"/>
<dbReference type="PANTHER" id="PTHR43684:SF1">
    <property type="entry name" value="ENOYL-COA DELTA ISOMERASE 2"/>
    <property type="match status" value="1"/>
</dbReference>
<keyword evidence="6" id="KW-1185">Reference proteome</keyword>
<reference evidence="4 6" key="1">
    <citation type="submission" date="2018-11" db="EMBL/GenBank/DDBJ databases">
        <title>Shewanella sp. M2.</title>
        <authorList>
            <person name="Hwang Y.J."/>
            <person name="Hwang C.Y."/>
        </authorList>
    </citation>
    <scope>NUCLEOTIDE SEQUENCE [LARGE SCALE GENOMIC DNA]</scope>
    <source>
        <strain evidence="4 6">M2</strain>
    </source>
</reference>
<dbReference type="GO" id="GO:0004165">
    <property type="term" value="F:delta(3)-delta(2)-enoyl-CoA isomerase activity"/>
    <property type="evidence" value="ECO:0007669"/>
    <property type="project" value="UniProtKB-ARBA"/>
</dbReference>
<keyword evidence="5" id="KW-0456">Lyase</keyword>
<gene>
    <name evidence="5" type="ORF">EGC77_08185</name>
    <name evidence="4" type="ORF">EGC80_08165</name>
</gene>
<dbReference type="GO" id="GO:0004300">
    <property type="term" value="F:enoyl-CoA hydratase activity"/>
    <property type="evidence" value="ECO:0007669"/>
    <property type="project" value="UniProtKB-EC"/>
</dbReference>
<dbReference type="OrthoDB" id="9797151at2"/>
<dbReference type="EMBL" id="RKKB01000002">
    <property type="protein sequence ID" value="RPA33307.1"/>
    <property type="molecule type" value="Genomic_DNA"/>
</dbReference>
<protein>
    <submittedName>
        <fullName evidence="5">Enoyl-CoA hydratase</fullName>
        <ecNumber evidence="5">4.2.1.17</ecNumber>
    </submittedName>
</protein>
<keyword evidence="2" id="KW-0576">Peroxisome</keyword>
<reference evidence="5" key="3">
    <citation type="submission" date="2018-11" db="EMBL/GenBank/DDBJ databases">
        <authorList>
            <person name="Hwang Y.J."/>
            <person name="Hwang C.Y."/>
        </authorList>
    </citation>
    <scope>NUCLEOTIDE SEQUENCE</scope>
    <source>
        <strain evidence="5">R106</strain>
    </source>
</reference>
<dbReference type="EMBL" id="CP034073">
    <property type="protein sequence ID" value="AZG34900.1"/>
    <property type="molecule type" value="Genomic_DNA"/>
</dbReference>
<dbReference type="Proteomes" id="UP000278855">
    <property type="component" value="Unassembled WGS sequence"/>
</dbReference>
<evidence type="ECO:0000313" key="6">
    <source>
        <dbReference type="Proteomes" id="UP000273778"/>
    </source>
</evidence>
<dbReference type="Proteomes" id="UP000273778">
    <property type="component" value="Chromosome"/>
</dbReference>
<evidence type="ECO:0000256" key="1">
    <source>
        <dbReference type="ARBA" id="ARBA00004275"/>
    </source>
</evidence>
<accession>A0A3N4E8N9</accession>
<dbReference type="KEGG" id="spsr:EGC80_08165"/>
<dbReference type="Pfam" id="PF00378">
    <property type="entry name" value="ECH_1"/>
    <property type="match status" value="1"/>
</dbReference>
<evidence type="ECO:0000313" key="7">
    <source>
        <dbReference type="Proteomes" id="UP000278855"/>
    </source>
</evidence>
<dbReference type="InterPro" id="IPR001753">
    <property type="entry name" value="Enoyl-CoA_hydra/iso"/>
</dbReference>
<organism evidence="5 7">
    <name type="scientific">Shewanella psychromarinicola</name>
    <dbReference type="NCBI Taxonomy" id="2487742"/>
    <lineage>
        <taxon>Bacteria</taxon>
        <taxon>Pseudomonadati</taxon>
        <taxon>Pseudomonadota</taxon>
        <taxon>Gammaproteobacteria</taxon>
        <taxon>Alteromonadales</taxon>
        <taxon>Shewanellaceae</taxon>
        <taxon>Shewanella</taxon>
    </lineage>
</organism>
<dbReference type="SUPFAM" id="SSF52096">
    <property type="entry name" value="ClpP/crotonase"/>
    <property type="match status" value="1"/>
</dbReference>
<keyword evidence="3" id="KW-0413">Isomerase</keyword>
<evidence type="ECO:0000313" key="5">
    <source>
        <dbReference type="EMBL" id="RPA33307.1"/>
    </source>
</evidence>